<dbReference type="InterPro" id="IPR050904">
    <property type="entry name" value="Adhesion/Biosynth-related"/>
</dbReference>
<dbReference type="AlphaFoldDB" id="A0A0N7L9K0"/>
<evidence type="ECO:0000313" key="4">
    <source>
        <dbReference type="Proteomes" id="UP000054845"/>
    </source>
</evidence>
<accession>A0A0N7L9K0</accession>
<dbReference type="Pfam" id="PF02469">
    <property type="entry name" value="Fasciclin"/>
    <property type="match status" value="1"/>
</dbReference>
<evidence type="ECO:0000256" key="1">
    <source>
        <dbReference type="SAM" id="SignalP"/>
    </source>
</evidence>
<evidence type="ECO:0000259" key="2">
    <source>
        <dbReference type="PROSITE" id="PS50213"/>
    </source>
</evidence>
<dbReference type="InterPro" id="IPR036378">
    <property type="entry name" value="FAS1_dom_sf"/>
</dbReference>
<dbReference type="Proteomes" id="UP000054845">
    <property type="component" value="Unassembled WGS sequence"/>
</dbReference>
<name>A0A0N7L9K0_9BASI</name>
<organism evidence="3 4">
    <name type="scientific">Ceraceosorus bombacis</name>
    <dbReference type="NCBI Taxonomy" id="401625"/>
    <lineage>
        <taxon>Eukaryota</taxon>
        <taxon>Fungi</taxon>
        <taxon>Dikarya</taxon>
        <taxon>Basidiomycota</taxon>
        <taxon>Ustilaginomycotina</taxon>
        <taxon>Exobasidiomycetes</taxon>
        <taxon>Ceraceosorales</taxon>
        <taxon>Ceraceosoraceae</taxon>
        <taxon>Ceraceosorus</taxon>
    </lineage>
</organism>
<feature type="signal peptide" evidence="1">
    <location>
        <begin position="1"/>
        <end position="19"/>
    </location>
</feature>
<dbReference type="PANTHER" id="PTHR10900">
    <property type="entry name" value="PERIOSTIN-RELATED"/>
    <property type="match status" value="1"/>
</dbReference>
<dbReference type="GO" id="GO:0005615">
    <property type="term" value="C:extracellular space"/>
    <property type="evidence" value="ECO:0007669"/>
    <property type="project" value="TreeGrafter"/>
</dbReference>
<dbReference type="PROSITE" id="PS50213">
    <property type="entry name" value="FAS1"/>
    <property type="match status" value="1"/>
</dbReference>
<dbReference type="SUPFAM" id="SSF82153">
    <property type="entry name" value="FAS1 domain"/>
    <property type="match status" value="1"/>
</dbReference>
<evidence type="ECO:0000313" key="3">
    <source>
        <dbReference type="EMBL" id="CEH14002.1"/>
    </source>
</evidence>
<sequence length="560" mass="60213">MKLLLQAPLLALSAGCVSAASISTSSADAAADAFTLSATLGLPSAPASLIQRFTTWLGGNAAQVQATYESLGGPVEGSEDKSLLEIIKSTPDLSFFAKILNYSSDSTKELLDGGKDKLTLLAPLNWHHDDHAGSDIDSTTASIYGPRSVIAHWAHLESSVDELSPSSGDDDDEEKRKRRAAIRYLIDLTVRYHLIAPDTGAAVTAKQIAAKSSVATELVIPASAEKYVGKLLGGAPFRLRSGKSLLPRPGVYFNFFSRLVQPDVKASGGSILHAVSLPLLIPPSDFQTVLFGSAYNLGATATALYRTGGAGFFTLPHLKHDDDKSGHTSEFLRILEEKDDDGYKAPALPGPGEPGITLFAPTNLAWTKVPARFKFFLLSPFGTRLLAKAFMLHALPINIVYADAVYQYDSDEDKAAFPIHGKHSVEHKPLPVNVTTYELESALPKLKHKHHHDGDADATKGPSREIVTVKVYRYPLVPGGGPLQTRVEVQGVPVVVQDIPTANGAVHLIDSFIMPKGHEHGKSIAPGQEWASENLSGVWKEIDEESARLGFSDDQKHQDL</sequence>
<dbReference type="SMART" id="SM00554">
    <property type="entry name" value="FAS1"/>
    <property type="match status" value="1"/>
</dbReference>
<dbReference type="PROSITE" id="PS51257">
    <property type="entry name" value="PROKAR_LIPOPROTEIN"/>
    <property type="match status" value="1"/>
</dbReference>
<proteinExistence type="predicted"/>
<dbReference type="Gene3D" id="2.30.180.10">
    <property type="entry name" value="FAS1 domain"/>
    <property type="match status" value="2"/>
</dbReference>
<dbReference type="STRING" id="401625.A0A0N7L9K0"/>
<dbReference type="InterPro" id="IPR000782">
    <property type="entry name" value="FAS1_domain"/>
</dbReference>
<dbReference type="PANTHER" id="PTHR10900:SF125">
    <property type="entry name" value="FAS1 DOMAIN-CONTAINING PROTEIN YLR001C"/>
    <property type="match status" value="1"/>
</dbReference>
<keyword evidence="4" id="KW-1185">Reference proteome</keyword>
<protein>
    <recommendedName>
        <fullName evidence="2">FAS1 domain-containing protein</fullName>
    </recommendedName>
</protein>
<reference evidence="3 4" key="1">
    <citation type="submission" date="2014-09" db="EMBL/GenBank/DDBJ databases">
        <authorList>
            <person name="Magalhaes I.L.F."/>
            <person name="Oliveira U."/>
            <person name="Santos F.R."/>
            <person name="Vidigal T.H.D.A."/>
            <person name="Brescovit A.D."/>
            <person name="Santos A.J."/>
        </authorList>
    </citation>
    <scope>NUCLEOTIDE SEQUENCE [LARGE SCALE GENOMIC DNA]</scope>
</reference>
<keyword evidence="1" id="KW-0732">Signal</keyword>
<dbReference type="EMBL" id="CCYA01000238">
    <property type="protein sequence ID" value="CEH14002.1"/>
    <property type="molecule type" value="Genomic_DNA"/>
</dbReference>
<dbReference type="OrthoDB" id="7700931at2759"/>
<feature type="domain" description="FAS1" evidence="2">
    <location>
        <begin position="315"/>
        <end position="513"/>
    </location>
</feature>
<feature type="chain" id="PRO_5006015202" description="FAS1 domain-containing protein" evidence="1">
    <location>
        <begin position="20"/>
        <end position="560"/>
    </location>
</feature>